<dbReference type="AlphaFoldDB" id="Q5KL09"/>
<dbReference type="KEGG" id="cne:CNC01180"/>
<protein>
    <submittedName>
        <fullName evidence="2">Rossman fold oxidoreductase, putative</fullName>
    </submittedName>
</protein>
<dbReference type="PRINTS" id="PR00081">
    <property type="entry name" value="GDHRDH"/>
</dbReference>
<keyword evidence="3" id="KW-1185">Reference proteome</keyword>
<dbReference type="HOGENOM" id="CLU_010194_9_7_1"/>
<evidence type="ECO:0000256" key="1">
    <source>
        <dbReference type="ARBA" id="ARBA00006484"/>
    </source>
</evidence>
<dbReference type="VEuPathDB" id="FungiDB:CNC01180"/>
<accession>Q5KL09</accession>
<evidence type="ECO:0000313" key="3">
    <source>
        <dbReference type="Proteomes" id="UP000002149"/>
    </source>
</evidence>
<dbReference type="InterPro" id="IPR036291">
    <property type="entry name" value="NAD(P)-bd_dom_sf"/>
</dbReference>
<dbReference type="Pfam" id="PF00106">
    <property type="entry name" value="adh_short"/>
    <property type="match status" value="1"/>
</dbReference>
<dbReference type="Gene3D" id="3.40.50.720">
    <property type="entry name" value="NAD(P)-binding Rossmann-like Domain"/>
    <property type="match status" value="1"/>
</dbReference>
<dbReference type="PANTHER" id="PTHR43544:SF12">
    <property type="entry name" value="NAD(P)-BINDING ROSSMANN-FOLD SUPERFAMILY PROTEIN"/>
    <property type="match status" value="1"/>
</dbReference>
<dbReference type="EMBL" id="AE017343">
    <property type="protein sequence ID" value="AAW42118.1"/>
    <property type="molecule type" value="Genomic_DNA"/>
</dbReference>
<dbReference type="InterPro" id="IPR002347">
    <property type="entry name" value="SDR_fam"/>
</dbReference>
<dbReference type="Proteomes" id="UP000002149">
    <property type="component" value="Chromosome 3"/>
</dbReference>
<comment type="similarity">
    <text evidence="1">Belongs to the short-chain dehydrogenases/reductases (SDR) family.</text>
</comment>
<proteinExistence type="inferred from homology"/>
<dbReference type="GO" id="GO:0016491">
    <property type="term" value="F:oxidoreductase activity"/>
    <property type="evidence" value="ECO:0000318"/>
    <property type="project" value="GO_Central"/>
</dbReference>
<dbReference type="PANTHER" id="PTHR43544">
    <property type="entry name" value="SHORT-CHAIN DEHYDROGENASE/REDUCTASE"/>
    <property type="match status" value="1"/>
</dbReference>
<dbReference type="InterPro" id="IPR051468">
    <property type="entry name" value="Fungal_SecMetab_SDRs"/>
</dbReference>
<dbReference type="OMA" id="NQKGGWY"/>
<dbReference type="RefSeq" id="XP_569425.1">
    <property type="nucleotide sequence ID" value="XM_569425.2"/>
</dbReference>
<dbReference type="InParanoid" id="Q5KL09"/>
<dbReference type="eggNOG" id="KOG1611">
    <property type="taxonomic scope" value="Eukaryota"/>
</dbReference>
<dbReference type="GO" id="GO:0005737">
    <property type="term" value="C:cytoplasm"/>
    <property type="evidence" value="ECO:0000318"/>
    <property type="project" value="GO_Central"/>
</dbReference>
<dbReference type="PaxDb" id="214684-Q5KL09"/>
<dbReference type="OrthoDB" id="5296at2759"/>
<sequence length="290" mass="31632">MSVAVIQGASGGLGQALTRYILRHTGLTVYALTHQASSQGVRESLLSEVWDKGKHDSERLTVVSNVDVREEEGLRRGAEMIRSREGSGSVRVVVCLAGILKAEKSLSAINLHDALSSFQINALGQLITYKHIVPLIPTKNELSILKAKWNSEEEGHDPAKGMVNGDHSICCSLSARVGSIKDNEKGGWYSYRSSKAAVNQIIRTLDHELYNRSSSAIAYAYHPGTVLTSFTSPIIGSPKPHLSQGLLTVDQAIDRLVNIMSQVKRGVQGSQNGVDWGGRCWDWKGDVVEW</sequence>
<reference evidence="2 3" key="1">
    <citation type="journal article" date="2005" name="Science">
        <title>The genome of the basidiomycetous yeast and human pathogen Cryptococcus neoformans.</title>
        <authorList>
            <person name="Loftus B.J."/>
            <person name="Fung E."/>
            <person name="Roncaglia P."/>
            <person name="Rowley D."/>
            <person name="Amedeo P."/>
            <person name="Bruno D."/>
            <person name="Vamathevan J."/>
            <person name="Miranda M."/>
            <person name="Anderson I.J."/>
            <person name="Fraser J.A."/>
            <person name="Allen J.E."/>
            <person name="Bosdet I.E."/>
            <person name="Brent M.R."/>
            <person name="Chiu R."/>
            <person name="Doering T.L."/>
            <person name="Donlin M.J."/>
            <person name="D'Souza C.A."/>
            <person name="Fox D.S."/>
            <person name="Grinberg V."/>
            <person name="Fu J."/>
            <person name="Fukushima M."/>
            <person name="Haas B.J."/>
            <person name="Huang J.C."/>
            <person name="Janbon G."/>
            <person name="Jones S.J."/>
            <person name="Koo H.L."/>
            <person name="Krzywinski M.I."/>
            <person name="Kwon-Chung J.K."/>
            <person name="Lengeler K.B."/>
            <person name="Maiti R."/>
            <person name="Marra M.A."/>
            <person name="Marra R.E."/>
            <person name="Mathewson C.A."/>
            <person name="Mitchell T.G."/>
            <person name="Pertea M."/>
            <person name="Riggs F.R."/>
            <person name="Salzberg S.L."/>
            <person name="Schein J.E."/>
            <person name="Shvartsbeyn A."/>
            <person name="Shin H."/>
            <person name="Shumway M."/>
            <person name="Specht C.A."/>
            <person name="Suh B.B."/>
            <person name="Tenney A."/>
            <person name="Utterback T.R."/>
            <person name="Wickes B.L."/>
            <person name="Wortman J.R."/>
            <person name="Wye N.H."/>
            <person name="Kronstad J.W."/>
            <person name="Lodge J.K."/>
            <person name="Heitman J."/>
            <person name="Davis R.W."/>
            <person name="Fraser C.M."/>
            <person name="Hyman R.W."/>
        </authorList>
    </citation>
    <scope>NUCLEOTIDE SEQUENCE [LARGE SCALE GENOMIC DNA]</scope>
    <source>
        <strain evidence="3">JEC21 / ATCC MYA-565</strain>
    </source>
</reference>
<dbReference type="GeneID" id="3256205"/>
<name>Q5KL09_CRYD1</name>
<gene>
    <name evidence="2" type="ordered locus">CNC01180</name>
</gene>
<evidence type="ECO:0000313" key="2">
    <source>
        <dbReference type="EMBL" id="AAW42118.1"/>
    </source>
</evidence>
<organism evidence="2 3">
    <name type="scientific">Cryptococcus deneoformans (strain JEC21 / ATCC MYA-565)</name>
    <name type="common">Cryptococcus neoformans var. neoformans serotype D</name>
    <dbReference type="NCBI Taxonomy" id="214684"/>
    <lineage>
        <taxon>Eukaryota</taxon>
        <taxon>Fungi</taxon>
        <taxon>Dikarya</taxon>
        <taxon>Basidiomycota</taxon>
        <taxon>Agaricomycotina</taxon>
        <taxon>Tremellomycetes</taxon>
        <taxon>Tremellales</taxon>
        <taxon>Cryptococcaceae</taxon>
        <taxon>Cryptococcus</taxon>
        <taxon>Cryptococcus neoformans species complex</taxon>
    </lineage>
</organism>
<dbReference type="SUPFAM" id="SSF51735">
    <property type="entry name" value="NAD(P)-binding Rossmann-fold domains"/>
    <property type="match status" value="1"/>
</dbReference>